<dbReference type="AlphaFoldDB" id="A0A182TAF4"/>
<organism evidence="2 3">
    <name type="scientific">Anopheles maculatus</name>
    <dbReference type="NCBI Taxonomy" id="74869"/>
    <lineage>
        <taxon>Eukaryota</taxon>
        <taxon>Metazoa</taxon>
        <taxon>Ecdysozoa</taxon>
        <taxon>Arthropoda</taxon>
        <taxon>Hexapoda</taxon>
        <taxon>Insecta</taxon>
        <taxon>Pterygota</taxon>
        <taxon>Neoptera</taxon>
        <taxon>Endopterygota</taxon>
        <taxon>Diptera</taxon>
        <taxon>Nematocera</taxon>
        <taxon>Culicoidea</taxon>
        <taxon>Culicidae</taxon>
        <taxon>Anophelinae</taxon>
        <taxon>Anopheles</taxon>
        <taxon>Anopheles maculatus group</taxon>
    </lineage>
</organism>
<name>A0A182TAF4_9DIPT</name>
<keyword evidence="3" id="KW-1185">Reference proteome</keyword>
<evidence type="ECO:0000313" key="2">
    <source>
        <dbReference type="EnsemblMetazoa" id="AMAM022878-PA"/>
    </source>
</evidence>
<protein>
    <submittedName>
        <fullName evidence="2">Uncharacterized protein</fullName>
    </submittedName>
</protein>
<accession>A0A182TAF4</accession>
<dbReference type="EnsemblMetazoa" id="AMAM022878-RA">
    <property type="protein sequence ID" value="AMAM022878-PA"/>
    <property type="gene ID" value="AMAM022878"/>
</dbReference>
<proteinExistence type="predicted"/>
<sequence>MFFGDQQMAGTASLLTLLVVVILLRAPVAHCVEIESETDLTISAEGILNEQLMPITYLMMDGACEVGTQDDCGQDKGAEGRTDADQAVELPLHELGNDASYSSALSTLEFHR</sequence>
<reference evidence="3" key="1">
    <citation type="submission" date="2013-09" db="EMBL/GenBank/DDBJ databases">
        <title>The Genome Sequence of Anopheles maculatus species B.</title>
        <authorList>
            <consortium name="The Broad Institute Genomics Platform"/>
            <person name="Neafsey D.E."/>
            <person name="Besansky N."/>
            <person name="Howell P."/>
            <person name="Walton C."/>
            <person name="Young S.K."/>
            <person name="Zeng Q."/>
            <person name="Gargeya S."/>
            <person name="Fitzgerald M."/>
            <person name="Haas B."/>
            <person name="Abouelleil A."/>
            <person name="Allen A.W."/>
            <person name="Alvarado L."/>
            <person name="Arachchi H.M."/>
            <person name="Berlin A.M."/>
            <person name="Chapman S.B."/>
            <person name="Gainer-Dewar J."/>
            <person name="Goldberg J."/>
            <person name="Griggs A."/>
            <person name="Gujja S."/>
            <person name="Hansen M."/>
            <person name="Howarth C."/>
            <person name="Imamovic A."/>
            <person name="Ireland A."/>
            <person name="Larimer J."/>
            <person name="McCowan C."/>
            <person name="Murphy C."/>
            <person name="Pearson M."/>
            <person name="Poon T.W."/>
            <person name="Priest M."/>
            <person name="Roberts A."/>
            <person name="Saif S."/>
            <person name="Shea T."/>
            <person name="Sisk P."/>
            <person name="Sykes S."/>
            <person name="Wortman J."/>
            <person name="Nusbaum C."/>
            <person name="Birren B."/>
        </authorList>
    </citation>
    <scope>NUCLEOTIDE SEQUENCE [LARGE SCALE GENOMIC DNA]</scope>
    <source>
        <strain evidence="3">maculatus3</strain>
    </source>
</reference>
<feature type="chain" id="PRO_5008136614" evidence="1">
    <location>
        <begin position="32"/>
        <end position="112"/>
    </location>
</feature>
<dbReference type="Proteomes" id="UP000075901">
    <property type="component" value="Unassembled WGS sequence"/>
</dbReference>
<keyword evidence="1" id="KW-0732">Signal</keyword>
<evidence type="ECO:0000313" key="3">
    <source>
        <dbReference type="Proteomes" id="UP000075901"/>
    </source>
</evidence>
<dbReference type="VEuPathDB" id="VectorBase:AMAM022878"/>
<reference evidence="2" key="2">
    <citation type="submission" date="2020-05" db="UniProtKB">
        <authorList>
            <consortium name="EnsemblMetazoa"/>
        </authorList>
    </citation>
    <scope>IDENTIFICATION</scope>
    <source>
        <strain evidence="2">maculatus3</strain>
    </source>
</reference>
<evidence type="ECO:0000256" key="1">
    <source>
        <dbReference type="SAM" id="SignalP"/>
    </source>
</evidence>
<feature type="signal peptide" evidence="1">
    <location>
        <begin position="1"/>
        <end position="31"/>
    </location>
</feature>